<organism evidence="1 2">
    <name type="scientific">Egicoccus halophilus</name>
    <dbReference type="NCBI Taxonomy" id="1670830"/>
    <lineage>
        <taxon>Bacteria</taxon>
        <taxon>Bacillati</taxon>
        <taxon>Actinomycetota</taxon>
        <taxon>Nitriliruptoria</taxon>
        <taxon>Egicoccales</taxon>
        <taxon>Egicoccaceae</taxon>
        <taxon>Egicoccus</taxon>
    </lineage>
</organism>
<dbReference type="GO" id="GO:0004784">
    <property type="term" value="F:superoxide dismutase activity"/>
    <property type="evidence" value="ECO:0007669"/>
    <property type="project" value="InterPro"/>
</dbReference>
<dbReference type="Gene3D" id="1.20.120.400">
    <property type="entry name" value="Nickel-containing superoxide dismutase"/>
    <property type="match status" value="1"/>
</dbReference>
<keyword evidence="2" id="KW-1185">Reference proteome</keyword>
<dbReference type="InterPro" id="IPR036502">
    <property type="entry name" value="NiSOD_sf"/>
</dbReference>
<evidence type="ECO:0000313" key="1">
    <source>
        <dbReference type="EMBL" id="GGI03209.1"/>
    </source>
</evidence>
<comment type="caution">
    <text evidence="1">The sequence shown here is derived from an EMBL/GenBank/DDBJ whole genome shotgun (WGS) entry which is preliminary data.</text>
</comment>
<dbReference type="Proteomes" id="UP000650511">
    <property type="component" value="Unassembled WGS sequence"/>
</dbReference>
<gene>
    <name evidence="1" type="primary">sodN</name>
    <name evidence="1" type="ORF">GCM10011354_02990</name>
</gene>
<reference evidence="1" key="1">
    <citation type="journal article" date="2014" name="Int. J. Syst. Evol. Microbiol.">
        <title>Complete genome sequence of Corynebacterium casei LMG S-19264T (=DSM 44701T), isolated from a smear-ripened cheese.</title>
        <authorList>
            <consortium name="US DOE Joint Genome Institute (JGI-PGF)"/>
            <person name="Walter F."/>
            <person name="Albersmeier A."/>
            <person name="Kalinowski J."/>
            <person name="Ruckert C."/>
        </authorList>
    </citation>
    <scope>NUCLEOTIDE SEQUENCE</scope>
    <source>
        <strain evidence="1">CGMCC 1.14988</strain>
    </source>
</reference>
<dbReference type="SUPFAM" id="SSF109770">
    <property type="entry name" value="Nickel-containing superoxide dismutase, NiSOD"/>
    <property type="match status" value="1"/>
</dbReference>
<sequence>MLTKLLHAVNPFRDVQTVDAHCDLMCGVYNPAQARIEAESVHEIAKKYQDSDDEVFRQRCVLIKEQRADLAKHHLWVLWTDYFKPNHLEEYPQLHQLFWEATKAAGDAKKTMDPQAGADLLAKIDEIAEIFWATKGGKPDWMTS</sequence>
<dbReference type="GO" id="GO:0016151">
    <property type="term" value="F:nickel cation binding"/>
    <property type="evidence" value="ECO:0007669"/>
    <property type="project" value="InterPro"/>
</dbReference>
<dbReference type="AlphaFoldDB" id="A0A8J3AC39"/>
<evidence type="ECO:0000313" key="2">
    <source>
        <dbReference type="Proteomes" id="UP000650511"/>
    </source>
</evidence>
<dbReference type="OrthoDB" id="9790847at2"/>
<name>A0A8J3AC39_9ACTN</name>
<protein>
    <submittedName>
        <fullName evidence="1">Superoxide dismutase [Ni]</fullName>
    </submittedName>
</protein>
<proteinExistence type="predicted"/>
<dbReference type="NCBIfam" id="TIGR02753">
    <property type="entry name" value="sodN"/>
    <property type="match status" value="1"/>
</dbReference>
<accession>A0A8J3AC39</accession>
<dbReference type="EMBL" id="BMHA01000001">
    <property type="protein sequence ID" value="GGI03209.1"/>
    <property type="molecule type" value="Genomic_DNA"/>
</dbReference>
<dbReference type="RefSeq" id="WP_130648330.1">
    <property type="nucleotide sequence ID" value="NZ_BMHA01000001.1"/>
</dbReference>
<dbReference type="Pfam" id="PF09055">
    <property type="entry name" value="Sod_Ni"/>
    <property type="match status" value="1"/>
</dbReference>
<reference evidence="1" key="2">
    <citation type="submission" date="2020-09" db="EMBL/GenBank/DDBJ databases">
        <authorList>
            <person name="Sun Q."/>
            <person name="Zhou Y."/>
        </authorList>
    </citation>
    <scope>NUCLEOTIDE SEQUENCE</scope>
    <source>
        <strain evidence="1">CGMCC 1.14988</strain>
    </source>
</reference>
<dbReference type="InterPro" id="IPR014123">
    <property type="entry name" value="Superoxide_dismutase_Ni-type"/>
</dbReference>